<sequence>MEAYAFSFKILSKLTALFRSFLLYLTELYNVSLLNINDRRGKAHDKTRYFTAIFA</sequence>
<evidence type="ECO:0000313" key="2">
    <source>
        <dbReference type="EMBL" id="EIJ30861.1"/>
    </source>
</evidence>
<protein>
    <recommendedName>
        <fullName evidence="4">Transposase</fullName>
    </recommendedName>
</protein>
<gene>
    <name evidence="2" type="ORF">HMPREF1119_1911</name>
</gene>
<evidence type="ECO:0008006" key="4">
    <source>
        <dbReference type="Google" id="ProtNLM"/>
    </source>
</evidence>
<keyword evidence="1" id="KW-1133">Transmembrane helix</keyword>
<evidence type="ECO:0000313" key="3">
    <source>
        <dbReference type="Proteomes" id="UP000003778"/>
    </source>
</evidence>
<keyword evidence="1" id="KW-0472">Membrane</keyword>
<dbReference type="EMBL" id="AJTC01000011">
    <property type="protein sequence ID" value="EIJ30861.1"/>
    <property type="molecule type" value="Genomic_DNA"/>
</dbReference>
<feature type="transmembrane region" description="Helical" evidence="1">
    <location>
        <begin position="16"/>
        <end position="36"/>
    </location>
</feature>
<reference evidence="2 3" key="1">
    <citation type="submission" date="2012-04" db="EMBL/GenBank/DDBJ databases">
        <authorList>
            <person name="Durkin A.S."/>
            <person name="McCorrison J."/>
            <person name="Torralba M."/>
            <person name="Gillis M."/>
            <person name="Methe B."/>
            <person name="Sutton G."/>
            <person name="Nelson K.E."/>
        </authorList>
    </citation>
    <scope>NUCLEOTIDE SEQUENCE [LARGE SCALE GENOMIC DNA]</scope>
    <source>
        <strain evidence="2 3">HK2019</strain>
    </source>
</reference>
<evidence type="ECO:0000256" key="1">
    <source>
        <dbReference type="SAM" id="Phobius"/>
    </source>
</evidence>
<name>A0ABP2NY06_HAEPA</name>
<keyword evidence="3" id="KW-1185">Reference proteome</keyword>
<keyword evidence="1" id="KW-0812">Transmembrane</keyword>
<accession>A0ABP2NY06</accession>
<organism evidence="2 3">
    <name type="scientific">Haemophilus parainfluenzae HK2019</name>
    <dbReference type="NCBI Taxonomy" id="1095746"/>
    <lineage>
        <taxon>Bacteria</taxon>
        <taxon>Pseudomonadati</taxon>
        <taxon>Pseudomonadota</taxon>
        <taxon>Gammaproteobacteria</taxon>
        <taxon>Pasteurellales</taxon>
        <taxon>Pasteurellaceae</taxon>
        <taxon>Haemophilus</taxon>
    </lineage>
</organism>
<dbReference type="Proteomes" id="UP000003778">
    <property type="component" value="Unassembled WGS sequence"/>
</dbReference>
<comment type="caution">
    <text evidence="2">The sequence shown here is derived from an EMBL/GenBank/DDBJ whole genome shotgun (WGS) entry which is preliminary data.</text>
</comment>
<proteinExistence type="predicted"/>